<dbReference type="AlphaFoldDB" id="A0AAW0IXY8"/>
<evidence type="ECO:0000313" key="2">
    <source>
        <dbReference type="Proteomes" id="UP000237347"/>
    </source>
</evidence>
<dbReference type="EMBL" id="PKMF04000806">
    <property type="protein sequence ID" value="KAK7818939.1"/>
    <property type="molecule type" value="Genomic_DNA"/>
</dbReference>
<keyword evidence="2" id="KW-1185">Reference proteome</keyword>
<organism evidence="1 2">
    <name type="scientific">Quercus suber</name>
    <name type="common">Cork oak</name>
    <dbReference type="NCBI Taxonomy" id="58331"/>
    <lineage>
        <taxon>Eukaryota</taxon>
        <taxon>Viridiplantae</taxon>
        <taxon>Streptophyta</taxon>
        <taxon>Embryophyta</taxon>
        <taxon>Tracheophyta</taxon>
        <taxon>Spermatophyta</taxon>
        <taxon>Magnoliopsida</taxon>
        <taxon>eudicotyledons</taxon>
        <taxon>Gunneridae</taxon>
        <taxon>Pentapetalae</taxon>
        <taxon>rosids</taxon>
        <taxon>fabids</taxon>
        <taxon>Fagales</taxon>
        <taxon>Fagaceae</taxon>
        <taxon>Quercus</taxon>
    </lineage>
</organism>
<proteinExistence type="predicted"/>
<gene>
    <name evidence="1" type="ORF">CFP56_040874</name>
</gene>
<accession>A0AAW0IXY8</accession>
<sequence>MPTSNTKSLLVDRITVMGPPLEQCTDPNPVKLSDLTRNNLSPDCLGIGGEVVVRRESDLAVAAKLDGEVSTELDGEVARGLDLSVLPVNLTTGLLNLKSNEADSGSKWC</sequence>
<comment type="caution">
    <text evidence="1">The sequence shown here is derived from an EMBL/GenBank/DDBJ whole genome shotgun (WGS) entry which is preliminary data.</text>
</comment>
<protein>
    <submittedName>
        <fullName evidence="1">Uncharacterized protein</fullName>
    </submittedName>
</protein>
<evidence type="ECO:0000313" key="1">
    <source>
        <dbReference type="EMBL" id="KAK7818939.1"/>
    </source>
</evidence>
<name>A0AAW0IXY8_QUESU</name>
<dbReference type="Proteomes" id="UP000237347">
    <property type="component" value="Unassembled WGS sequence"/>
</dbReference>
<reference evidence="1 2" key="1">
    <citation type="journal article" date="2018" name="Sci. Data">
        <title>The draft genome sequence of cork oak.</title>
        <authorList>
            <person name="Ramos A.M."/>
            <person name="Usie A."/>
            <person name="Barbosa P."/>
            <person name="Barros P.M."/>
            <person name="Capote T."/>
            <person name="Chaves I."/>
            <person name="Simoes F."/>
            <person name="Abreu I."/>
            <person name="Carrasquinho I."/>
            <person name="Faro C."/>
            <person name="Guimaraes J.B."/>
            <person name="Mendonca D."/>
            <person name="Nobrega F."/>
            <person name="Rodrigues L."/>
            <person name="Saibo N.J.M."/>
            <person name="Varela M.C."/>
            <person name="Egas C."/>
            <person name="Matos J."/>
            <person name="Miguel C.M."/>
            <person name="Oliveira M.M."/>
            <person name="Ricardo C.P."/>
            <person name="Goncalves S."/>
        </authorList>
    </citation>
    <scope>NUCLEOTIDE SEQUENCE [LARGE SCALE GENOMIC DNA]</scope>
    <source>
        <strain evidence="2">cv. HL8</strain>
    </source>
</reference>